<dbReference type="InterPro" id="IPR050570">
    <property type="entry name" value="Cell_wall_metabolism_enzyme"/>
</dbReference>
<gene>
    <name evidence="9" type="ORF">G7Y82_00010</name>
</gene>
<dbReference type="PANTHER" id="PTHR21666:SF288">
    <property type="entry name" value="CELL DIVISION PROTEIN YTFB"/>
    <property type="match status" value="1"/>
</dbReference>
<dbReference type="GO" id="GO:0004222">
    <property type="term" value="F:metalloendopeptidase activity"/>
    <property type="evidence" value="ECO:0007669"/>
    <property type="project" value="TreeGrafter"/>
</dbReference>
<accession>A0A970B2Z2</accession>
<keyword evidence="7" id="KW-0482">Metalloprotease</keyword>
<comment type="cofactor">
    <cofactor evidence="1">
        <name>Zn(2+)</name>
        <dbReference type="ChEBI" id="CHEBI:29105"/>
    </cofactor>
</comment>
<dbReference type="Proteomes" id="UP000653472">
    <property type="component" value="Unassembled WGS sequence"/>
</dbReference>
<dbReference type="PANTHER" id="PTHR21666">
    <property type="entry name" value="PEPTIDASE-RELATED"/>
    <property type="match status" value="1"/>
</dbReference>
<keyword evidence="5" id="KW-0378">Hydrolase</keyword>
<dbReference type="EMBL" id="JAAVXB010000001">
    <property type="protein sequence ID" value="NKF20677.1"/>
    <property type="molecule type" value="Genomic_DNA"/>
</dbReference>
<keyword evidence="10" id="KW-1185">Reference proteome</keyword>
<dbReference type="SUPFAM" id="SSF51261">
    <property type="entry name" value="Duplicated hybrid motif"/>
    <property type="match status" value="1"/>
</dbReference>
<keyword evidence="3" id="KW-0645">Protease</keyword>
<dbReference type="Pfam" id="PF04225">
    <property type="entry name" value="LysM_OapA"/>
    <property type="match status" value="1"/>
</dbReference>
<dbReference type="InterPro" id="IPR045834">
    <property type="entry name" value="Csd3_N2"/>
</dbReference>
<organism evidence="9 10">
    <name type="scientific">Solimonas marina</name>
    <dbReference type="NCBI Taxonomy" id="2714601"/>
    <lineage>
        <taxon>Bacteria</taxon>
        <taxon>Pseudomonadati</taxon>
        <taxon>Pseudomonadota</taxon>
        <taxon>Gammaproteobacteria</taxon>
        <taxon>Nevskiales</taxon>
        <taxon>Nevskiaceae</taxon>
        <taxon>Solimonas</taxon>
    </lineage>
</organism>
<dbReference type="PROSITE" id="PS51782">
    <property type="entry name" value="LYSM"/>
    <property type="match status" value="1"/>
</dbReference>
<evidence type="ECO:0000256" key="6">
    <source>
        <dbReference type="ARBA" id="ARBA00022833"/>
    </source>
</evidence>
<evidence type="ECO:0000256" key="3">
    <source>
        <dbReference type="ARBA" id="ARBA00022670"/>
    </source>
</evidence>
<evidence type="ECO:0000256" key="1">
    <source>
        <dbReference type="ARBA" id="ARBA00001947"/>
    </source>
</evidence>
<comment type="caution">
    <text evidence="9">The sequence shown here is derived from an EMBL/GenBank/DDBJ whole genome shotgun (WGS) entry which is preliminary data.</text>
</comment>
<evidence type="ECO:0000256" key="5">
    <source>
        <dbReference type="ARBA" id="ARBA00022801"/>
    </source>
</evidence>
<feature type="domain" description="LysM" evidence="8">
    <location>
        <begin position="87"/>
        <end position="135"/>
    </location>
</feature>
<dbReference type="Pfam" id="PF19425">
    <property type="entry name" value="Csd3_N2"/>
    <property type="match status" value="1"/>
</dbReference>
<evidence type="ECO:0000259" key="8">
    <source>
        <dbReference type="PROSITE" id="PS51782"/>
    </source>
</evidence>
<evidence type="ECO:0000256" key="7">
    <source>
        <dbReference type="ARBA" id="ARBA00023049"/>
    </source>
</evidence>
<evidence type="ECO:0000256" key="2">
    <source>
        <dbReference type="ARBA" id="ARBA00004196"/>
    </source>
</evidence>
<dbReference type="CDD" id="cd12797">
    <property type="entry name" value="M23_peptidase"/>
    <property type="match status" value="1"/>
</dbReference>
<sequence length="466" mass="50373">MKIDYSPAELAPRRSARRSVWLAAACVSILAVVATREGIATRESALHDAAGDEAAQAFAPTTENAFDAAVQGAAADNVAAPSASDWTTVVVKRGQTLSDIFDKEDLAFSDAMTIVGLNDDAGRLKNLRPGDKISIRKNEDDQLDQLNYEYDPTHTLQVRRGDNGFEAVTIEAEVQHHPAQLTGVITSSLFAAAQKAGLSNRLVMEMADIFGYDIDFALDLRDGDHFSVVYDQLYKDGKKLRDGDILAAEFVNQGRSYRAMRYVDADGNATYYTPNGESLRKAFIRTPVDFVRISSGFSLGRRHPILNVIRAHKGVDYAAPIGTPVKATGDGIVAFAGVQHGYGNVVILKHGPKYSTLYGHLSRFRKGLHAGQRVRQGEVIAYVGMTGLATGPHLHYEFRIDGVHKNPVTVALPRANPLPKSVVASWRHDNADVLARLDQMSDTATAMVTPSAPASAPGAPPSALHD</sequence>
<keyword evidence="6" id="KW-0862">Zinc</keyword>
<comment type="subcellular location">
    <subcellularLocation>
        <location evidence="2">Cell envelope</location>
    </subcellularLocation>
</comment>
<protein>
    <submittedName>
        <fullName evidence="9">Peptidoglycan DD-metalloendopeptidase family protein</fullName>
    </submittedName>
</protein>
<dbReference type="AlphaFoldDB" id="A0A970B2Z2"/>
<dbReference type="FunFam" id="2.70.70.10:FF:000002">
    <property type="entry name" value="Murein DD-endopeptidase MepM"/>
    <property type="match status" value="1"/>
</dbReference>
<dbReference type="InterPro" id="IPR018392">
    <property type="entry name" value="LysM"/>
</dbReference>
<dbReference type="InterPro" id="IPR007340">
    <property type="entry name" value="LysM_Opacity-associatedA"/>
</dbReference>
<dbReference type="GO" id="GO:0042834">
    <property type="term" value="F:peptidoglycan binding"/>
    <property type="evidence" value="ECO:0007669"/>
    <property type="project" value="InterPro"/>
</dbReference>
<dbReference type="GO" id="GO:0046872">
    <property type="term" value="F:metal ion binding"/>
    <property type="evidence" value="ECO:0007669"/>
    <property type="project" value="UniProtKB-KW"/>
</dbReference>
<dbReference type="InterPro" id="IPR011055">
    <property type="entry name" value="Dup_hybrid_motif"/>
</dbReference>
<name>A0A970B2Z2_9GAMM</name>
<evidence type="ECO:0000256" key="4">
    <source>
        <dbReference type="ARBA" id="ARBA00022723"/>
    </source>
</evidence>
<evidence type="ECO:0000313" key="10">
    <source>
        <dbReference type="Proteomes" id="UP000653472"/>
    </source>
</evidence>
<dbReference type="Pfam" id="PF01551">
    <property type="entry name" value="Peptidase_M23"/>
    <property type="match status" value="1"/>
</dbReference>
<keyword evidence="4" id="KW-0479">Metal-binding</keyword>
<evidence type="ECO:0000313" key="9">
    <source>
        <dbReference type="EMBL" id="NKF20677.1"/>
    </source>
</evidence>
<dbReference type="GO" id="GO:0006508">
    <property type="term" value="P:proteolysis"/>
    <property type="evidence" value="ECO:0007669"/>
    <property type="project" value="UniProtKB-KW"/>
</dbReference>
<dbReference type="GO" id="GO:0030313">
    <property type="term" value="C:cell envelope"/>
    <property type="evidence" value="ECO:0007669"/>
    <property type="project" value="UniProtKB-SubCell"/>
</dbReference>
<dbReference type="Gene3D" id="3.10.450.350">
    <property type="match status" value="2"/>
</dbReference>
<proteinExistence type="predicted"/>
<reference evidence="9" key="1">
    <citation type="submission" date="2020-03" db="EMBL/GenBank/DDBJ databases">
        <title>Solimonas marina sp. nov., isolated from deep seawater of the Pacific Ocean.</title>
        <authorList>
            <person name="Liu X."/>
            <person name="Lai Q."/>
            <person name="Sun F."/>
            <person name="Gai Y."/>
            <person name="Li G."/>
            <person name="Shao Z."/>
        </authorList>
    </citation>
    <scope>NUCLEOTIDE SEQUENCE</scope>
    <source>
        <strain evidence="9">C16B3</strain>
    </source>
</reference>
<dbReference type="InterPro" id="IPR016047">
    <property type="entry name" value="M23ase_b-sheet_dom"/>
</dbReference>
<dbReference type="Gene3D" id="2.70.70.10">
    <property type="entry name" value="Glucose Permease (Domain IIA)"/>
    <property type="match status" value="1"/>
</dbReference>